<keyword evidence="1" id="KW-0378">Hydrolase</keyword>
<dbReference type="EMBL" id="JAKFHA010000036">
    <property type="protein sequence ID" value="MCF2532610.1"/>
    <property type="molecule type" value="Genomic_DNA"/>
</dbReference>
<dbReference type="Pfam" id="PF15891">
    <property type="entry name" value="Nuc_deoxyri_tr2"/>
    <property type="match status" value="1"/>
</dbReference>
<organism evidence="1 2">
    <name type="scientific">Yinghuangia soli</name>
    <dbReference type="NCBI Taxonomy" id="2908204"/>
    <lineage>
        <taxon>Bacteria</taxon>
        <taxon>Bacillati</taxon>
        <taxon>Actinomycetota</taxon>
        <taxon>Actinomycetes</taxon>
        <taxon>Kitasatosporales</taxon>
        <taxon>Streptomycetaceae</taxon>
        <taxon>Yinghuangia</taxon>
    </lineage>
</organism>
<reference evidence="1" key="1">
    <citation type="submission" date="2022-01" db="EMBL/GenBank/DDBJ databases">
        <title>Genome-Based Taxonomic Classification of the Phylum Actinobacteria.</title>
        <authorList>
            <person name="Gao Y."/>
        </authorList>
    </citation>
    <scope>NUCLEOTIDE SEQUENCE</scope>
    <source>
        <strain evidence="1">KLBMP 8922</strain>
    </source>
</reference>
<dbReference type="Gene3D" id="3.90.79.10">
    <property type="entry name" value="Nucleoside Triphosphate Pyrophosphohydrolase"/>
    <property type="match status" value="1"/>
</dbReference>
<keyword evidence="2" id="KW-1185">Reference proteome</keyword>
<dbReference type="SUPFAM" id="SSF55811">
    <property type="entry name" value="Nudix"/>
    <property type="match status" value="1"/>
</dbReference>
<evidence type="ECO:0000313" key="2">
    <source>
        <dbReference type="Proteomes" id="UP001165378"/>
    </source>
</evidence>
<dbReference type="InterPro" id="IPR015797">
    <property type="entry name" value="NUDIX_hydrolase-like_dom_sf"/>
</dbReference>
<gene>
    <name evidence="1" type="ORF">LZ495_36115</name>
</gene>
<accession>A0AA41Q822</accession>
<dbReference type="GO" id="GO:0016787">
    <property type="term" value="F:hydrolase activity"/>
    <property type="evidence" value="ECO:0007669"/>
    <property type="project" value="UniProtKB-KW"/>
</dbReference>
<dbReference type="RefSeq" id="WP_235057384.1">
    <property type="nucleotide sequence ID" value="NZ_JAKFHA010000036.1"/>
</dbReference>
<comment type="caution">
    <text evidence="1">The sequence shown here is derived from an EMBL/GenBank/DDBJ whole genome shotgun (WGS) entry which is preliminary data.</text>
</comment>
<evidence type="ECO:0000313" key="1">
    <source>
        <dbReference type="EMBL" id="MCF2532610.1"/>
    </source>
</evidence>
<dbReference type="Gene3D" id="3.40.50.450">
    <property type="match status" value="1"/>
</dbReference>
<dbReference type="InterPro" id="IPR039470">
    <property type="entry name" value="Nuc_deoxyri_tr2"/>
</dbReference>
<name>A0AA41Q822_9ACTN</name>
<proteinExistence type="predicted"/>
<protein>
    <submittedName>
        <fullName evidence="1">NUDIX hydrolase</fullName>
    </submittedName>
</protein>
<sequence length="392" mass="42176">MPGSVTVVHASDEPPASWDASIFLAGPTPRSPDVASWRPAALDLIRRQWTGAGELVVFVPEPADGAPWSDYDDQILWELRWLRAADQVVFWIPRDMATLPGLTTNDEWGWLKDGGRAVLGTPPDAAKVRYQREYAADQGVPTADSLDGALRIAFDRIGAGAARSGGERHVPLLFWASPVFRQWYDVQRKAGNTLLDARPVWAYRPGTRHEPVYWALHVTVAIAAEGGRVKANEVVIGRPDASAVLLYRRAATLRETAVVLVREFRAAGASADGYVRELPGGSAAPDAPGDAAAQALAEVREETGLVLGAERLRAHGVRQSAATMSAHRVHLYSAELAEAELAGLRADASVHGEGPEERTYIEVTTYGGLLAAEEADWTTVGMAAQVLADLGI</sequence>
<dbReference type="Proteomes" id="UP001165378">
    <property type="component" value="Unassembled WGS sequence"/>
</dbReference>
<dbReference type="AlphaFoldDB" id="A0AA41Q822"/>